<dbReference type="PANTHER" id="PTHR28422">
    <property type="entry name" value="SIMILAR TO HUMAN CHROMOSOME 15 OPEN READING FRAME 39"/>
    <property type="match status" value="1"/>
</dbReference>
<dbReference type="GeneTree" id="ENSGT00940000169185"/>
<reference evidence="2" key="2">
    <citation type="submission" date="2025-09" db="UniProtKB">
        <authorList>
            <consortium name="Ensembl"/>
        </authorList>
    </citation>
    <scope>IDENTIFICATION</scope>
</reference>
<dbReference type="Proteomes" id="UP000264820">
    <property type="component" value="Unplaced"/>
</dbReference>
<feature type="region of interest" description="Disordered" evidence="1">
    <location>
        <begin position="443"/>
        <end position="467"/>
    </location>
</feature>
<accession>A0A3Q3DG97</accession>
<evidence type="ECO:0000256" key="1">
    <source>
        <dbReference type="SAM" id="MobiDB-lite"/>
    </source>
</evidence>
<dbReference type="Ensembl" id="ENSHCOT00000018145.1">
    <property type="protein sequence ID" value="ENSHCOP00000011424.1"/>
    <property type="gene ID" value="ENSHCOG00000014240.1"/>
</dbReference>
<dbReference type="OMA" id="YCPYLST"/>
<organism evidence="2 3">
    <name type="scientific">Hippocampus comes</name>
    <name type="common">Tiger tail seahorse</name>
    <dbReference type="NCBI Taxonomy" id="109280"/>
    <lineage>
        <taxon>Eukaryota</taxon>
        <taxon>Metazoa</taxon>
        <taxon>Chordata</taxon>
        <taxon>Craniata</taxon>
        <taxon>Vertebrata</taxon>
        <taxon>Euteleostomi</taxon>
        <taxon>Actinopterygii</taxon>
        <taxon>Neopterygii</taxon>
        <taxon>Teleostei</taxon>
        <taxon>Neoteleostei</taxon>
        <taxon>Acanthomorphata</taxon>
        <taxon>Syngnathiaria</taxon>
        <taxon>Syngnathiformes</taxon>
        <taxon>Syngnathoidei</taxon>
        <taxon>Syngnathidae</taxon>
        <taxon>Hippocampus</taxon>
    </lineage>
</organism>
<reference evidence="2" key="1">
    <citation type="submission" date="2025-08" db="UniProtKB">
        <authorList>
            <consortium name="Ensembl"/>
        </authorList>
    </citation>
    <scope>IDENTIFICATION</scope>
</reference>
<sequence length="999" mass="111522">MPLFDETVAFAGLSKSSDMSGFIVKPMFHYGGAHVSYNPREKDAAEFTTPWTNSSASLLDAGSPIHQAPGMKTGGDHSSLSDNPVYLAIPKALYVHKPCCHDLSCMMGHRYSLEHGQTAAPAEIEHDWTPGEAYRNQRSAIQRIAQEKLQSLQLDPGEEQVKRMTAESLNRGRPTRMEPRCCGYPRMPPLPMLTSLSEQSRHLQPPPRGYAGLHPSHATYEHMTSELYQECSPVSKYGHPTKRPMFYYSQANVEVESRTHCPDVGGEQKEDVAVRKSAIPTPREHYAFPPTLYGDIPLFLHSTEAQANHSFVQGFGYPCYAHPGFHVSQVRNVERQRAPPGLPSHRISVSPTDKRLPTAAGIQKSNINQHVGALDAPPALPRMDPIGPTRPAGHSVLPAHFQISRLYPSITSQLDHQMDQPVLSPSGLTQERPLDYSLYGGQRTCSKHPKDLPASPKTRLPQSPKQTPDCLYAPLINRPEFETVLASGSKPNGAPCSFADCVLEDSLKRRSPSLIKIKEEAPDSHESDSLTKRQKLEIEEALKGNQEESPQMPVIDSVFSLAHDGEHLKPPGVFVSDVEPQRGKELSEHCKVEATTPLKKITPSPVRPPACMSPERSQVQMIEPAKIKIEKINQSYTCDARSEAARSPTQDQIKLEPEDATLSDTKSMLVTQICEPENLEWKPSPVEVNISSESPKPPISSPGNASATEEQETNTEPKPFSPPQPQKLKFDPKTIPTECLKLSSTSNIRLPDQNVCHPAEQQETPVQIQDETTPRKRRSVRKHFLELHRALCKQISKCVSATSEQELRTWLSQLGLAESSSTKVQKVLDRLREYIAYERCPFPHVMRTGAVFLPMLVVKEILFPVVPGTFIDQVLQEHKVELRPTTLSEEKLLTQLHKPCSSRLRRLMSLKHLPDVYADVINLLYYSSVCKHLGEFPGASFWTTACLTTKTITHKSTLKENRTRQPTTLPIAMLNQRNLPVSRLHSSWRPTRVRECSSS</sequence>
<keyword evidence="3" id="KW-1185">Reference proteome</keyword>
<proteinExistence type="predicted"/>
<protein>
    <submittedName>
        <fullName evidence="2">Uncharacterized protein</fullName>
    </submittedName>
</protein>
<dbReference type="Pfam" id="PF17663">
    <property type="entry name" value="DUF5525"/>
    <property type="match status" value="1"/>
</dbReference>
<name>A0A3Q3DG97_HIPCM</name>
<dbReference type="AlphaFoldDB" id="A0A3Q3DG97"/>
<dbReference type="STRING" id="109280.ENSHCOP00000011424"/>
<dbReference type="PANTHER" id="PTHR28422:SF1">
    <property type="entry name" value="SIMILAR TO HUMAN CHROMOSOME 15 OPEN READING FRAME 39"/>
    <property type="match status" value="1"/>
</dbReference>
<evidence type="ECO:0000313" key="2">
    <source>
        <dbReference type="Ensembl" id="ENSHCOP00000011424.1"/>
    </source>
</evidence>
<feature type="region of interest" description="Disordered" evidence="1">
    <location>
        <begin position="639"/>
        <end position="664"/>
    </location>
</feature>
<evidence type="ECO:0000313" key="3">
    <source>
        <dbReference type="Proteomes" id="UP000264820"/>
    </source>
</evidence>
<dbReference type="InterPro" id="IPR037656">
    <property type="entry name" value="DUF5525"/>
</dbReference>
<feature type="region of interest" description="Disordered" evidence="1">
    <location>
        <begin position="687"/>
        <end position="731"/>
    </location>
</feature>